<evidence type="ECO:0000313" key="4">
    <source>
        <dbReference type="Proteomes" id="UP001183794"/>
    </source>
</evidence>
<keyword evidence="1" id="KW-0812">Transmembrane</keyword>
<dbReference type="RefSeq" id="WP_310174557.1">
    <property type="nucleotide sequence ID" value="NZ_BAABHE010000002.1"/>
</dbReference>
<dbReference type="Proteomes" id="UP001183794">
    <property type="component" value="Unassembled WGS sequence"/>
</dbReference>
<dbReference type="EMBL" id="JAVDYJ010000001">
    <property type="protein sequence ID" value="MDR7347876.1"/>
    <property type="molecule type" value="Genomic_DNA"/>
</dbReference>
<organism evidence="3 4">
    <name type="scientific">Enteractinococcus fodinae</name>
    <dbReference type="NCBI Taxonomy" id="684663"/>
    <lineage>
        <taxon>Bacteria</taxon>
        <taxon>Bacillati</taxon>
        <taxon>Actinomycetota</taxon>
        <taxon>Actinomycetes</taxon>
        <taxon>Micrococcales</taxon>
        <taxon>Micrococcaceae</taxon>
    </lineage>
</organism>
<feature type="transmembrane region" description="Helical" evidence="1">
    <location>
        <begin position="69"/>
        <end position="90"/>
    </location>
</feature>
<keyword evidence="4" id="KW-1185">Reference proteome</keyword>
<keyword evidence="1" id="KW-1133">Transmembrane helix</keyword>
<gene>
    <name evidence="3" type="ORF">J2S62_002133</name>
</gene>
<comment type="caution">
    <text evidence="3">The sequence shown here is derived from an EMBL/GenBank/DDBJ whole genome shotgun (WGS) entry which is preliminary data.</text>
</comment>
<dbReference type="Pfam" id="PF11181">
    <property type="entry name" value="YflT"/>
    <property type="match status" value="1"/>
</dbReference>
<reference evidence="3 4" key="1">
    <citation type="submission" date="2023-07" db="EMBL/GenBank/DDBJ databases">
        <title>Sequencing the genomes of 1000 actinobacteria strains.</title>
        <authorList>
            <person name="Klenk H.-P."/>
        </authorList>
    </citation>
    <scope>NUCLEOTIDE SEQUENCE [LARGE SCALE GENOMIC DNA]</scope>
    <source>
        <strain evidence="3 4">DSM 22966</strain>
    </source>
</reference>
<evidence type="ECO:0000259" key="2">
    <source>
        <dbReference type="Pfam" id="PF11181"/>
    </source>
</evidence>
<proteinExistence type="predicted"/>
<name>A0ABU2B385_9MICC</name>
<evidence type="ECO:0000256" key="1">
    <source>
        <dbReference type="SAM" id="Phobius"/>
    </source>
</evidence>
<keyword evidence="1" id="KW-0472">Membrane</keyword>
<dbReference type="InterPro" id="IPR025889">
    <property type="entry name" value="GSP17M-like_dom"/>
</dbReference>
<feature type="domain" description="General stress protein 17M-like" evidence="2">
    <location>
        <begin position="17"/>
        <end position="87"/>
    </location>
</feature>
<feature type="transmembrane region" description="Helical" evidence="1">
    <location>
        <begin position="96"/>
        <end position="117"/>
    </location>
</feature>
<accession>A0ABU2B385</accession>
<protein>
    <recommendedName>
        <fullName evidence="2">General stress protein 17M-like domain-containing protein</fullName>
    </recommendedName>
</protein>
<sequence>MSEYAQQTLQQDPPLTTIMEVTDYMEGQLAVDRLSDAGFPVDGVKIIGHDIKSVEVVTGRMTTGKAAGLGALSGLWFGLFVGLLLGIFALVGWLTIMITALVLGAVFGAIAGAVGHAMTRGQRDFSSAQRLEASRYEVLVPTQRVDEARSILGMPN</sequence>
<evidence type="ECO:0000313" key="3">
    <source>
        <dbReference type="EMBL" id="MDR7347876.1"/>
    </source>
</evidence>